<proteinExistence type="predicted"/>
<evidence type="ECO:0000313" key="3">
    <source>
        <dbReference type="Proteomes" id="UP001154282"/>
    </source>
</evidence>
<keyword evidence="3" id="KW-1185">Reference proteome</keyword>
<dbReference type="InterPro" id="IPR014710">
    <property type="entry name" value="RmlC-like_jellyroll"/>
</dbReference>
<dbReference type="Proteomes" id="UP001154282">
    <property type="component" value="Unassembled WGS sequence"/>
</dbReference>
<sequence>MNAVIISGLNSQNPGVSTIVNVVFCSKPDISTDILAKAFQVVKNIVQQIQGKL</sequence>
<feature type="domain" description="Cupin type-1" evidence="1">
    <location>
        <begin position="2"/>
        <end position="46"/>
    </location>
</feature>
<dbReference type="AlphaFoldDB" id="A0AAV0R0L7"/>
<gene>
    <name evidence="2" type="ORF">LITE_LOCUS45655</name>
</gene>
<dbReference type="EMBL" id="CAMGYJ010000010">
    <property type="protein sequence ID" value="CAI0550716.1"/>
    <property type="molecule type" value="Genomic_DNA"/>
</dbReference>
<dbReference type="InterPro" id="IPR011051">
    <property type="entry name" value="RmlC_Cupin_sf"/>
</dbReference>
<dbReference type="InterPro" id="IPR006045">
    <property type="entry name" value="Cupin_1"/>
</dbReference>
<organism evidence="2 3">
    <name type="scientific">Linum tenue</name>
    <dbReference type="NCBI Taxonomy" id="586396"/>
    <lineage>
        <taxon>Eukaryota</taxon>
        <taxon>Viridiplantae</taxon>
        <taxon>Streptophyta</taxon>
        <taxon>Embryophyta</taxon>
        <taxon>Tracheophyta</taxon>
        <taxon>Spermatophyta</taxon>
        <taxon>Magnoliopsida</taxon>
        <taxon>eudicotyledons</taxon>
        <taxon>Gunneridae</taxon>
        <taxon>Pentapetalae</taxon>
        <taxon>rosids</taxon>
        <taxon>fabids</taxon>
        <taxon>Malpighiales</taxon>
        <taxon>Linaceae</taxon>
        <taxon>Linum</taxon>
    </lineage>
</organism>
<reference evidence="2" key="1">
    <citation type="submission" date="2022-08" db="EMBL/GenBank/DDBJ databases">
        <authorList>
            <person name="Gutierrez-Valencia J."/>
        </authorList>
    </citation>
    <scope>NUCLEOTIDE SEQUENCE</scope>
</reference>
<evidence type="ECO:0000313" key="2">
    <source>
        <dbReference type="EMBL" id="CAI0550716.1"/>
    </source>
</evidence>
<evidence type="ECO:0000259" key="1">
    <source>
        <dbReference type="Pfam" id="PF00190"/>
    </source>
</evidence>
<accession>A0AAV0R0L7</accession>
<dbReference type="SUPFAM" id="SSF51182">
    <property type="entry name" value="RmlC-like cupins"/>
    <property type="match status" value="1"/>
</dbReference>
<comment type="caution">
    <text evidence="2">The sequence shown here is derived from an EMBL/GenBank/DDBJ whole genome shotgun (WGS) entry which is preliminary data.</text>
</comment>
<name>A0AAV0R0L7_9ROSI</name>
<protein>
    <recommendedName>
        <fullName evidence="1">Cupin type-1 domain-containing protein</fullName>
    </recommendedName>
</protein>
<dbReference type="Pfam" id="PF00190">
    <property type="entry name" value="Cupin_1"/>
    <property type="match status" value="1"/>
</dbReference>
<dbReference type="Gene3D" id="2.60.120.10">
    <property type="entry name" value="Jelly Rolls"/>
    <property type="match status" value="1"/>
</dbReference>
<dbReference type="PANTHER" id="PTHR31238">
    <property type="entry name" value="GERMIN-LIKE PROTEIN SUBFAMILY 3 MEMBER 3"/>
    <property type="match status" value="1"/>
</dbReference>